<evidence type="ECO:0000256" key="1">
    <source>
        <dbReference type="SAM" id="MobiDB-lite"/>
    </source>
</evidence>
<feature type="region of interest" description="Disordered" evidence="1">
    <location>
        <begin position="154"/>
        <end position="251"/>
    </location>
</feature>
<feature type="compositionally biased region" description="Low complexity" evidence="1">
    <location>
        <begin position="230"/>
        <end position="241"/>
    </location>
</feature>
<accession>A0A1S1Q5E5</accession>
<keyword evidence="2" id="KW-0472">Membrane</keyword>
<keyword evidence="2" id="KW-1133">Transmembrane helix</keyword>
<keyword evidence="4" id="KW-1185">Reference proteome</keyword>
<sequence length="332" mass="32645">MTDDLDLLTRLGADVPPLSAEGRARVRARLFAAAAGTANAPTHAESNAVMGADGARPSRRDLLERVDGPGTPPRRRRRVLRLGVVGAAAAAVSLTAALVLPGSASPAYALSEEPDGTVKVQINEFRQAKQLEADLRAAGINAVVDFVPIGQTCQQLRGGGAPPAGSDVTPPAEGGVSNGGQPPDSAPGTVAEGADPAGTGAAERGAVGGDPNGSGARDRNGQDPSGQTQAGAPAEAGEEPAVLTVDAGPEESTAFEVTRGALKPGQSLVIVGSYDEADPSRPGTISSAVVEGQVAPCTPVRAGGAGAQPGLGTGVAPSGAPGGAPGGPTRRE</sequence>
<dbReference type="AlphaFoldDB" id="A0A1S1Q5E5"/>
<feature type="transmembrane region" description="Helical" evidence="2">
    <location>
        <begin position="79"/>
        <end position="100"/>
    </location>
</feature>
<feature type="compositionally biased region" description="Gly residues" evidence="1">
    <location>
        <begin position="303"/>
        <end position="313"/>
    </location>
</feature>
<proteinExistence type="predicted"/>
<evidence type="ECO:0000313" key="4">
    <source>
        <dbReference type="Proteomes" id="UP000179769"/>
    </source>
</evidence>
<evidence type="ECO:0000313" key="3">
    <source>
        <dbReference type="EMBL" id="OHV28332.1"/>
    </source>
</evidence>
<dbReference type="EMBL" id="MAXA01000213">
    <property type="protein sequence ID" value="OHV28332.1"/>
    <property type="molecule type" value="Genomic_DNA"/>
</dbReference>
<feature type="region of interest" description="Disordered" evidence="1">
    <location>
        <begin position="298"/>
        <end position="332"/>
    </location>
</feature>
<dbReference type="RefSeq" id="WP_071063769.1">
    <property type="nucleotide sequence ID" value="NZ_MAXA01000213.1"/>
</dbReference>
<gene>
    <name evidence="3" type="ORF">BBK14_04110</name>
</gene>
<keyword evidence="2" id="KW-0812">Transmembrane</keyword>
<dbReference type="Proteomes" id="UP000179769">
    <property type="component" value="Unassembled WGS sequence"/>
</dbReference>
<protein>
    <submittedName>
        <fullName evidence="3">Uncharacterized protein</fullName>
    </submittedName>
</protein>
<evidence type="ECO:0000256" key="2">
    <source>
        <dbReference type="SAM" id="Phobius"/>
    </source>
</evidence>
<dbReference type="OrthoDB" id="3699588at2"/>
<organism evidence="3 4">
    <name type="scientific">Parafrankia soli</name>
    <dbReference type="NCBI Taxonomy" id="2599596"/>
    <lineage>
        <taxon>Bacteria</taxon>
        <taxon>Bacillati</taxon>
        <taxon>Actinomycetota</taxon>
        <taxon>Actinomycetes</taxon>
        <taxon>Frankiales</taxon>
        <taxon>Frankiaceae</taxon>
        <taxon>Parafrankia</taxon>
    </lineage>
</organism>
<name>A0A1S1Q5E5_9ACTN</name>
<reference evidence="4" key="1">
    <citation type="submission" date="2016-07" db="EMBL/GenBank/DDBJ databases">
        <title>Frankia sp. NRRL B-16219 Genome sequencing.</title>
        <authorList>
            <person name="Ghodhbane-Gtari F."/>
            <person name="Swanson E."/>
            <person name="Gueddou A."/>
            <person name="Louati M."/>
            <person name="Nouioui I."/>
            <person name="Hezbri K."/>
            <person name="Abebe-Akele F."/>
            <person name="Simpson S."/>
            <person name="Morris K."/>
            <person name="Thomas K."/>
            <person name="Gtari M."/>
            <person name="Tisa L.S."/>
        </authorList>
    </citation>
    <scope>NUCLEOTIDE SEQUENCE [LARGE SCALE GENOMIC DNA]</scope>
    <source>
        <strain evidence="4">NRRL B-16219</strain>
    </source>
</reference>
<comment type="caution">
    <text evidence="3">The sequence shown here is derived from an EMBL/GenBank/DDBJ whole genome shotgun (WGS) entry which is preliminary data.</text>
</comment>